<evidence type="ECO:0000313" key="5">
    <source>
        <dbReference type="EMBL" id="RKP36729.1"/>
    </source>
</evidence>
<dbReference type="GO" id="GO:0042775">
    <property type="term" value="P:mitochondrial ATP synthesis coupled electron transport"/>
    <property type="evidence" value="ECO:0007669"/>
    <property type="project" value="TreeGrafter"/>
</dbReference>
<dbReference type="SUPFAM" id="SSF47694">
    <property type="entry name" value="Cytochrome c oxidase subunit h"/>
    <property type="match status" value="1"/>
</dbReference>
<dbReference type="InterPro" id="IPR048280">
    <property type="entry name" value="COX6B-like"/>
</dbReference>
<dbReference type="EMBL" id="ML002604">
    <property type="protein sequence ID" value="RKP36729.1"/>
    <property type="molecule type" value="Genomic_DNA"/>
</dbReference>
<dbReference type="AlphaFoldDB" id="A0A4V1J4U0"/>
<dbReference type="OrthoDB" id="5545577at2759"/>
<gene>
    <name evidence="5" type="ORF">BJ085DRAFT_41199</name>
</gene>
<accession>A0A4V1J4U0</accession>
<sequence>MSGSSSVPYKQLNRQDRKVCWAARDALFKCLDTNQEELRFMDIPPACDSVYKMFDQQCPPAWTEYFVKKRALEKQAEKRLELMNAELKKTLE</sequence>
<dbReference type="PANTHER" id="PTHR46690">
    <property type="entry name" value="CYTOCHROME C OXIDASE ASSEMBLY FACTOR 6 HOMOLOG"/>
    <property type="match status" value="1"/>
</dbReference>
<dbReference type="PANTHER" id="PTHR46690:SF1">
    <property type="entry name" value="CYTOCHROME C OXIDASE ASSEMBLY FACTOR 6 HOMOLOG"/>
    <property type="match status" value="1"/>
</dbReference>
<keyword evidence="3" id="KW-0496">Mitochondrion</keyword>
<proteinExistence type="inferred from homology"/>
<evidence type="ECO:0000256" key="4">
    <source>
        <dbReference type="ARBA" id="ARBA00023157"/>
    </source>
</evidence>
<dbReference type="Gene3D" id="1.10.10.140">
    <property type="entry name" value="Cytochrome c oxidase, subunit VIb"/>
    <property type="match status" value="1"/>
</dbReference>
<dbReference type="Proteomes" id="UP000268162">
    <property type="component" value="Unassembled WGS sequence"/>
</dbReference>
<dbReference type="GO" id="GO:0008535">
    <property type="term" value="P:respiratory chain complex IV assembly"/>
    <property type="evidence" value="ECO:0007669"/>
    <property type="project" value="InterPro"/>
</dbReference>
<evidence type="ECO:0000256" key="2">
    <source>
        <dbReference type="ARBA" id="ARBA00006425"/>
    </source>
</evidence>
<comment type="subcellular location">
    <subcellularLocation>
        <location evidence="1">Mitochondrion</location>
    </subcellularLocation>
</comment>
<protein>
    <recommendedName>
        <fullName evidence="7">Cytochrome oxidase c subunit VIb-domain-containing protein</fullName>
    </recommendedName>
</protein>
<name>A0A4V1J4U0_9FUNG</name>
<evidence type="ECO:0000256" key="1">
    <source>
        <dbReference type="ARBA" id="ARBA00004173"/>
    </source>
</evidence>
<dbReference type="GO" id="GO:0005739">
    <property type="term" value="C:mitochondrion"/>
    <property type="evidence" value="ECO:0007669"/>
    <property type="project" value="UniProtKB-SubCell"/>
</dbReference>
<keyword evidence="6" id="KW-1185">Reference proteome</keyword>
<reference evidence="6" key="1">
    <citation type="journal article" date="2018" name="Nat. Microbiol.">
        <title>Leveraging single-cell genomics to expand the fungal tree of life.</title>
        <authorList>
            <person name="Ahrendt S.R."/>
            <person name="Quandt C.A."/>
            <person name="Ciobanu D."/>
            <person name="Clum A."/>
            <person name="Salamov A."/>
            <person name="Andreopoulos B."/>
            <person name="Cheng J.F."/>
            <person name="Woyke T."/>
            <person name="Pelin A."/>
            <person name="Henrissat B."/>
            <person name="Reynolds N.K."/>
            <person name="Benny G.L."/>
            <person name="Smith M.E."/>
            <person name="James T.Y."/>
            <person name="Grigoriev I.V."/>
        </authorList>
    </citation>
    <scope>NUCLEOTIDE SEQUENCE [LARGE SCALE GENOMIC DNA]</scope>
    <source>
        <strain evidence="6">RSA 468</strain>
    </source>
</reference>
<organism evidence="5 6">
    <name type="scientific">Dimargaris cristalligena</name>
    <dbReference type="NCBI Taxonomy" id="215637"/>
    <lineage>
        <taxon>Eukaryota</taxon>
        <taxon>Fungi</taxon>
        <taxon>Fungi incertae sedis</taxon>
        <taxon>Zoopagomycota</taxon>
        <taxon>Kickxellomycotina</taxon>
        <taxon>Dimargaritomycetes</taxon>
        <taxon>Dimargaritales</taxon>
        <taxon>Dimargaritaceae</taxon>
        <taxon>Dimargaris</taxon>
    </lineage>
</organism>
<dbReference type="InterPro" id="IPR042289">
    <property type="entry name" value="COA6"/>
</dbReference>
<dbReference type="InterPro" id="IPR036549">
    <property type="entry name" value="CX6/COA6-like_sf"/>
</dbReference>
<dbReference type="Pfam" id="PF02297">
    <property type="entry name" value="COX6B"/>
    <property type="match status" value="1"/>
</dbReference>
<evidence type="ECO:0000256" key="3">
    <source>
        <dbReference type="ARBA" id="ARBA00023128"/>
    </source>
</evidence>
<evidence type="ECO:0000313" key="6">
    <source>
        <dbReference type="Proteomes" id="UP000268162"/>
    </source>
</evidence>
<evidence type="ECO:0008006" key="7">
    <source>
        <dbReference type="Google" id="ProtNLM"/>
    </source>
</evidence>
<comment type="similarity">
    <text evidence="2">Belongs to the cytochrome c oxidase subunit 6B family.</text>
</comment>
<keyword evidence="4" id="KW-1015">Disulfide bond</keyword>